<evidence type="ECO:0000256" key="1">
    <source>
        <dbReference type="SAM" id="MobiDB-lite"/>
    </source>
</evidence>
<proteinExistence type="predicted"/>
<gene>
    <name evidence="3" type="ORF">QJS10_CPB21g00336</name>
</gene>
<reference evidence="3" key="1">
    <citation type="journal article" date="2023" name="Nat. Commun.">
        <title>Diploid and tetraploid genomes of Acorus and the evolution of monocots.</title>
        <authorList>
            <person name="Ma L."/>
            <person name="Liu K.W."/>
            <person name="Li Z."/>
            <person name="Hsiao Y.Y."/>
            <person name="Qi Y."/>
            <person name="Fu T."/>
            <person name="Tang G.D."/>
            <person name="Zhang D."/>
            <person name="Sun W.H."/>
            <person name="Liu D.K."/>
            <person name="Li Y."/>
            <person name="Chen G.Z."/>
            <person name="Liu X.D."/>
            <person name="Liao X.Y."/>
            <person name="Jiang Y.T."/>
            <person name="Yu X."/>
            <person name="Hao Y."/>
            <person name="Huang J."/>
            <person name="Zhao X.W."/>
            <person name="Ke S."/>
            <person name="Chen Y.Y."/>
            <person name="Wu W.L."/>
            <person name="Hsu J.L."/>
            <person name="Lin Y.F."/>
            <person name="Huang M.D."/>
            <person name="Li C.Y."/>
            <person name="Huang L."/>
            <person name="Wang Z.W."/>
            <person name="Zhao X."/>
            <person name="Zhong W.Y."/>
            <person name="Peng D.H."/>
            <person name="Ahmad S."/>
            <person name="Lan S."/>
            <person name="Zhang J.S."/>
            <person name="Tsai W.C."/>
            <person name="Van de Peer Y."/>
            <person name="Liu Z.J."/>
        </authorList>
    </citation>
    <scope>NUCLEOTIDE SEQUENCE</scope>
    <source>
        <strain evidence="3">CP</strain>
    </source>
</reference>
<accession>A0AAV9C538</accession>
<organism evidence="3 4">
    <name type="scientific">Acorus calamus</name>
    <name type="common">Sweet flag</name>
    <dbReference type="NCBI Taxonomy" id="4465"/>
    <lineage>
        <taxon>Eukaryota</taxon>
        <taxon>Viridiplantae</taxon>
        <taxon>Streptophyta</taxon>
        <taxon>Embryophyta</taxon>
        <taxon>Tracheophyta</taxon>
        <taxon>Spermatophyta</taxon>
        <taxon>Magnoliopsida</taxon>
        <taxon>Liliopsida</taxon>
        <taxon>Acoraceae</taxon>
        <taxon>Acorus</taxon>
    </lineage>
</organism>
<dbReference type="InterPro" id="IPR054576">
    <property type="entry name" value="At5g48480-like_N"/>
</dbReference>
<name>A0AAV9C538_ACOCL</name>
<dbReference type="AlphaFoldDB" id="A0AAV9C538"/>
<sequence>MKERKRLRAANGGCGRDVDRSIAGPLHPTVDVNHTRPSDAMDRDRRPVIDAAPAVRCTSSEGQTFIISWKFGQKNCILFIWMLLKWVTHTFHPLSYCHTSNGFIVRKKKNIGSERVAAAANDNKGKADETVKFYKAAFGAEELNRISYRKKEGGPGAPSHHLR</sequence>
<feature type="region of interest" description="Disordered" evidence="1">
    <location>
        <begin position="1"/>
        <end position="42"/>
    </location>
</feature>
<comment type="caution">
    <text evidence="3">The sequence shown here is derived from an EMBL/GenBank/DDBJ whole genome shotgun (WGS) entry which is preliminary data.</text>
</comment>
<evidence type="ECO:0000259" key="2">
    <source>
        <dbReference type="Pfam" id="PF22656"/>
    </source>
</evidence>
<dbReference type="Gene3D" id="3.10.180.10">
    <property type="entry name" value="2,3-Dihydroxybiphenyl 1,2-Dioxygenase, domain 1"/>
    <property type="match status" value="1"/>
</dbReference>
<protein>
    <recommendedName>
        <fullName evidence="2">Glyoxalase At5g48480-like N-terminal domain-containing protein</fullName>
    </recommendedName>
</protein>
<reference evidence="3" key="2">
    <citation type="submission" date="2023-06" db="EMBL/GenBank/DDBJ databases">
        <authorList>
            <person name="Ma L."/>
            <person name="Liu K.-W."/>
            <person name="Li Z."/>
            <person name="Hsiao Y.-Y."/>
            <person name="Qi Y."/>
            <person name="Fu T."/>
            <person name="Tang G."/>
            <person name="Zhang D."/>
            <person name="Sun W.-H."/>
            <person name="Liu D.-K."/>
            <person name="Li Y."/>
            <person name="Chen G.-Z."/>
            <person name="Liu X.-D."/>
            <person name="Liao X.-Y."/>
            <person name="Jiang Y.-T."/>
            <person name="Yu X."/>
            <person name="Hao Y."/>
            <person name="Huang J."/>
            <person name="Zhao X.-W."/>
            <person name="Ke S."/>
            <person name="Chen Y.-Y."/>
            <person name="Wu W.-L."/>
            <person name="Hsu J.-L."/>
            <person name="Lin Y.-F."/>
            <person name="Huang M.-D."/>
            <person name="Li C.-Y."/>
            <person name="Huang L."/>
            <person name="Wang Z.-W."/>
            <person name="Zhao X."/>
            <person name="Zhong W.-Y."/>
            <person name="Peng D.-H."/>
            <person name="Ahmad S."/>
            <person name="Lan S."/>
            <person name="Zhang J.-S."/>
            <person name="Tsai W.-C."/>
            <person name="Van De Peer Y."/>
            <person name="Liu Z.-J."/>
        </authorList>
    </citation>
    <scope>NUCLEOTIDE SEQUENCE</scope>
    <source>
        <strain evidence="3">CP</strain>
        <tissue evidence="3">Leaves</tissue>
    </source>
</reference>
<feature type="domain" description="Glyoxalase At5g48480-like N-terminal" evidence="2">
    <location>
        <begin position="125"/>
        <end position="151"/>
    </location>
</feature>
<feature type="compositionally biased region" description="Basic and acidic residues" evidence="1">
    <location>
        <begin position="33"/>
        <end position="42"/>
    </location>
</feature>
<dbReference type="Pfam" id="PF22656">
    <property type="entry name" value="At5g48480-like_N"/>
    <property type="match status" value="1"/>
</dbReference>
<dbReference type="InterPro" id="IPR029068">
    <property type="entry name" value="Glyas_Bleomycin-R_OHBP_Dase"/>
</dbReference>
<dbReference type="Proteomes" id="UP001180020">
    <property type="component" value="Unassembled WGS sequence"/>
</dbReference>
<dbReference type="EMBL" id="JAUJYO010000021">
    <property type="protein sequence ID" value="KAK1283338.1"/>
    <property type="molecule type" value="Genomic_DNA"/>
</dbReference>
<evidence type="ECO:0000313" key="4">
    <source>
        <dbReference type="Proteomes" id="UP001180020"/>
    </source>
</evidence>
<keyword evidence="4" id="KW-1185">Reference proteome</keyword>
<evidence type="ECO:0000313" key="3">
    <source>
        <dbReference type="EMBL" id="KAK1283338.1"/>
    </source>
</evidence>